<dbReference type="InterPro" id="IPR022542">
    <property type="entry name" value="FOCAD/RST1_DUF3730"/>
</dbReference>
<reference evidence="4" key="2">
    <citation type="submission" date="2025-08" db="UniProtKB">
        <authorList>
            <consortium name="Ensembl"/>
        </authorList>
    </citation>
    <scope>IDENTIFICATION</scope>
</reference>
<feature type="domain" description="Focadhesin C-terminal" evidence="2">
    <location>
        <begin position="1259"/>
        <end position="1847"/>
    </location>
</feature>
<evidence type="ECO:0000256" key="1">
    <source>
        <dbReference type="SAM" id="MobiDB-lite"/>
    </source>
</evidence>
<reference evidence="4" key="3">
    <citation type="submission" date="2025-09" db="UniProtKB">
        <authorList>
            <consortium name="Ensembl"/>
        </authorList>
    </citation>
    <scope>IDENTIFICATION</scope>
</reference>
<dbReference type="PANTHER" id="PTHR16212">
    <property type="entry name" value="FOCADHESIN FAMILY MEMBER"/>
    <property type="match status" value="1"/>
</dbReference>
<dbReference type="Pfam" id="PF12530">
    <property type="entry name" value="DUF3730"/>
    <property type="match status" value="1"/>
</dbReference>
<protein>
    <recommendedName>
        <fullName evidence="6">Focadhesin</fullName>
    </recommendedName>
</protein>
<dbReference type="InterPro" id="IPR021392">
    <property type="entry name" value="Focadhesin_C"/>
</dbReference>
<feature type="region of interest" description="Disordered" evidence="1">
    <location>
        <begin position="237"/>
        <end position="258"/>
    </location>
</feature>
<evidence type="ECO:0000313" key="5">
    <source>
        <dbReference type="Proteomes" id="UP000694402"/>
    </source>
</evidence>
<dbReference type="Pfam" id="PF11229">
    <property type="entry name" value="Focadhesin"/>
    <property type="match status" value="1"/>
</dbReference>
<dbReference type="PANTHER" id="PTHR16212:SF4">
    <property type="entry name" value="FOCADHESIN"/>
    <property type="match status" value="1"/>
</dbReference>
<dbReference type="GO" id="GO:0060147">
    <property type="term" value="P:regulation of post-transcriptional gene silencing"/>
    <property type="evidence" value="ECO:0007669"/>
    <property type="project" value="InterPro"/>
</dbReference>
<evidence type="ECO:0000259" key="3">
    <source>
        <dbReference type="Pfam" id="PF12530"/>
    </source>
</evidence>
<dbReference type="Ensembl" id="ENSOTST00005124373.1">
    <property type="protein sequence ID" value="ENSOTSP00005125414.1"/>
    <property type="gene ID" value="ENSOTSG00005047258.2"/>
</dbReference>
<dbReference type="GeneTree" id="ENSGT00390000004438"/>
<accession>A0AAZ3QBQ1</accession>
<evidence type="ECO:0000259" key="2">
    <source>
        <dbReference type="Pfam" id="PF11229"/>
    </source>
</evidence>
<dbReference type="InterPro" id="IPR016024">
    <property type="entry name" value="ARM-type_fold"/>
</dbReference>
<evidence type="ECO:0008006" key="6">
    <source>
        <dbReference type="Google" id="ProtNLM"/>
    </source>
</evidence>
<sequence length="1847" mass="203006">MSENLKKRFDFPSPLIQAQTVRSLVAAVLKEKGQNERIGQSSTQGPAMEALWEQCCSDCAAVRSACCDAVVLLVEQAHADLHYILNSVLNLLPSARNVQGLIKVIGRLLQVQADQRDKGTPFTCPYSIRLFHFTCPRSIRLFHFTCPCSIRLFHFTCPRSIRSSPHPYIIVLENRPDCWPVLLLEIDDFIQRAADRGESVYVTMLAPFLRYLYCEPHRLPEYALLRHSLLRVLLPPQPGDHNQEKKKDQETEEDPGQSPVVCHSLVRCLYELVPHMQVDSVEAVLELRGLVEAMIPALEVADWGSERAQLALQLLCACQLSLKLSGDCRPLLQLLHQLLPTRTEEFPVEDMMVGLALLLLEASASQQTGLLTLALSLAPPECERPPWGTPVLVLPLLQVLSCSSLMEPLTDSRTHTRNQSLAQSLLQNAQRESSKPAEKVSQLALPLSPWSSELLVATQVLRQVTGDPVAASEWLLAVTSALPLSQRVPSPLTLTVAHLVVTGQQDVCRLALKTAAAIAQADPAQVPSLLHVLLFKLGKECDPDLSHAVLYSLPNFGTHKFCLPQVLHTLQMLGSAPKLRAVALRLMTALWEKQDRVYPDLQRLISQFEKSVLLGKEAQWEQILARAACVRDICRERPYQHGGDMLAAITHTLAQCSRPDQAAPAAMALQGLHELCRTEVVDVGSTWTALGPKLSCDSRPLVVKAIADLLALLPQLTVKTEEYEKLKEQVVSFLWGYALNKEPEVASCGYKALSEFSEAAHTLLHLPEQARPVAKLPESVEEEQVKEKEEEEEEEDLSIPGPSYVKLLGLTSLSVLPAFELFLTSLVRQEMSQMPRGVYHSALKRGSLRSDQGKTVAGIPGFMLKTYEKSKQPGLKPGLAAGLLLSFDLPVQTDRDGRPINRFLLSRGRSYQQMLATLIHEVNIQPSEWHRALLLPQAWRGFMSRAYHAVLQGRRAELEMQQKQGKESPEELQYKQHCAWLWVRDQLTDVVKSAAKDSPVVQGNSILALSGLASVLAKYESNMPADTEGGLGVGPEILSTSTWLAMVLDTLLSIVSSSYKPRGQVFPWFLHRSYSGENTASAIARSCAALALSLVVPVLVAWHKDSVPQVLATLRAGLPGSPTADDSQAVQFHSGLALGMLLSCLHQERLSDVSGQKITELLMSSLDTLEACCFDSNLEYNAGCVLGLGLVLGALSGSGQTEHRARVGLTLDKLLEALQGDSSSQGRMLQEVLAYSVAGVGVAAFSGGVVDALKSEEIMSTLRSMTEESQQTPGFSLALGLVVHGLSSCGHGKAEDIQPRLLDAWIKILLAEGCPTMQRLAAVNGLVALVGSETGILQLKNESEQSSQQQSRMNEVIRAITQIITFSGAIGLQSNSACLVGHLHLAHMSTSHSRTAVPQDFSYLPEKSVIRSVVDFLTEAGKKGPEFAHPSLVKTALSSLATVGGSYQYPPVNWSAILSPLMRLNFGEVVQHQCIELASNQAQSSQSASLFLGVWLSPPLVHSLSMWTRGHLYDNLSVWMKHVSEDKLQVYLETLGLQQFQQDVRPQRLAICLSLLRGLAQAMALPNPPNTVWAVLCTTIEKIFNVLPNHIQDQEVHLYVGVSKCLSELADTEIDRIAQVTEKQMEKTSFILAHLTSQGRVPLLGLNDVIAAVLRGWSSNKVGWLLLQTFYQCRLAASPNTGVSKRMEWLLELMGLLRNVAYGVTAVKCGDTRQATDFLLQVFAAAVISWGDHTMPLLLGVRTQWFPWQQGSEPPGLPHALYGDAVLAEQSVSLCLLGLPHSLRQLLAKEPWREQSQKFIDWLFSITEGPETGLSEISINTAKAALLALKSSTDFKKKAVWTRAYGW</sequence>
<keyword evidence="5" id="KW-1185">Reference proteome</keyword>
<name>A0AAZ3QBQ1_ONCTS</name>
<reference evidence="5" key="1">
    <citation type="journal article" date="2018" name="PLoS ONE">
        <title>Chinook salmon (Oncorhynchus tshawytscha) genome and transcriptome.</title>
        <authorList>
            <person name="Christensen K.A."/>
            <person name="Leong J.S."/>
            <person name="Sakhrani D."/>
            <person name="Biagi C.A."/>
            <person name="Minkley D.R."/>
            <person name="Withler R.E."/>
            <person name="Rondeau E.B."/>
            <person name="Koop B.F."/>
            <person name="Devlin R.H."/>
        </authorList>
    </citation>
    <scope>NUCLEOTIDE SEQUENCE [LARGE SCALE GENOMIC DNA]</scope>
</reference>
<dbReference type="SUPFAM" id="SSF48371">
    <property type="entry name" value="ARM repeat"/>
    <property type="match status" value="1"/>
</dbReference>
<feature type="domain" description="DUF3730" evidence="3">
    <location>
        <begin position="530"/>
        <end position="753"/>
    </location>
</feature>
<organism evidence="4 5">
    <name type="scientific">Oncorhynchus tshawytscha</name>
    <name type="common">Chinook salmon</name>
    <name type="synonym">Salmo tshawytscha</name>
    <dbReference type="NCBI Taxonomy" id="74940"/>
    <lineage>
        <taxon>Eukaryota</taxon>
        <taxon>Metazoa</taxon>
        <taxon>Chordata</taxon>
        <taxon>Craniata</taxon>
        <taxon>Vertebrata</taxon>
        <taxon>Euteleostomi</taxon>
        <taxon>Actinopterygii</taxon>
        <taxon>Neopterygii</taxon>
        <taxon>Teleostei</taxon>
        <taxon>Protacanthopterygii</taxon>
        <taxon>Salmoniformes</taxon>
        <taxon>Salmonidae</taxon>
        <taxon>Salmoninae</taxon>
        <taxon>Oncorhynchus</taxon>
    </lineage>
</organism>
<dbReference type="InterPro" id="IPR045163">
    <property type="entry name" value="Focadhesin/RST1"/>
</dbReference>
<feature type="region of interest" description="Disordered" evidence="1">
    <location>
        <begin position="775"/>
        <end position="798"/>
    </location>
</feature>
<gene>
    <name evidence="4" type="primary">FOCAD</name>
</gene>
<proteinExistence type="predicted"/>
<dbReference type="Proteomes" id="UP000694402">
    <property type="component" value="Unassembled WGS sequence"/>
</dbReference>
<evidence type="ECO:0000313" key="4">
    <source>
        <dbReference type="Ensembl" id="ENSOTSP00005125414.1"/>
    </source>
</evidence>